<dbReference type="EMBL" id="VSSQ01002746">
    <property type="protein sequence ID" value="MPM17166.1"/>
    <property type="molecule type" value="Genomic_DNA"/>
</dbReference>
<proteinExistence type="predicted"/>
<dbReference type="AlphaFoldDB" id="A0A644XLT6"/>
<feature type="region of interest" description="Disordered" evidence="1">
    <location>
        <begin position="1"/>
        <end position="105"/>
    </location>
</feature>
<evidence type="ECO:0000256" key="1">
    <source>
        <dbReference type="SAM" id="MobiDB-lite"/>
    </source>
</evidence>
<accession>A0A644XLT6</accession>
<protein>
    <submittedName>
        <fullName evidence="2">Uncharacterized protein</fullName>
    </submittedName>
</protein>
<comment type="caution">
    <text evidence="2">The sequence shown here is derived from an EMBL/GenBank/DDBJ whole genome shotgun (WGS) entry which is preliminary data.</text>
</comment>
<feature type="compositionally biased region" description="Basic and acidic residues" evidence="1">
    <location>
        <begin position="78"/>
        <end position="97"/>
    </location>
</feature>
<gene>
    <name evidence="2" type="ORF">SDC9_63554</name>
</gene>
<reference evidence="2" key="1">
    <citation type="submission" date="2019-08" db="EMBL/GenBank/DDBJ databases">
        <authorList>
            <person name="Kucharzyk K."/>
            <person name="Murdoch R.W."/>
            <person name="Higgins S."/>
            <person name="Loffler F."/>
        </authorList>
    </citation>
    <scope>NUCLEOTIDE SEQUENCE</scope>
</reference>
<sequence length="105" mass="11871">MTSAVTPLALQYRSSRKDESPLALKGTASPAKVRVSPSMTDWSGRSRRRYRPDPPPTTATLEDPHGRSRITSPPSSTRPRDTEKLCTLQREKREQKNAKKNRARQ</sequence>
<name>A0A644XLT6_9ZZZZ</name>
<evidence type="ECO:0000313" key="2">
    <source>
        <dbReference type="EMBL" id="MPM17166.1"/>
    </source>
</evidence>
<organism evidence="2">
    <name type="scientific">bioreactor metagenome</name>
    <dbReference type="NCBI Taxonomy" id="1076179"/>
    <lineage>
        <taxon>unclassified sequences</taxon>
        <taxon>metagenomes</taxon>
        <taxon>ecological metagenomes</taxon>
    </lineage>
</organism>